<reference evidence="2" key="2">
    <citation type="journal article" date="2015" name="Data Brief">
        <title>Shoot transcriptome of the giant reed, Arundo donax.</title>
        <authorList>
            <person name="Barrero R.A."/>
            <person name="Guerrero F.D."/>
            <person name="Moolhuijzen P."/>
            <person name="Goolsby J.A."/>
            <person name="Tidwell J."/>
            <person name="Bellgard S.E."/>
            <person name="Bellgard M.I."/>
        </authorList>
    </citation>
    <scope>NUCLEOTIDE SEQUENCE</scope>
    <source>
        <tissue evidence="2">Shoot tissue taken approximately 20 cm above the soil surface</tissue>
    </source>
</reference>
<protein>
    <submittedName>
        <fullName evidence="2">Uncharacterized protein</fullName>
    </submittedName>
</protein>
<name>A0A0A8ZBR4_ARUDO</name>
<proteinExistence type="predicted"/>
<evidence type="ECO:0000256" key="1">
    <source>
        <dbReference type="SAM" id="MobiDB-lite"/>
    </source>
</evidence>
<organism evidence="2">
    <name type="scientific">Arundo donax</name>
    <name type="common">Giant reed</name>
    <name type="synonym">Donax arundinaceus</name>
    <dbReference type="NCBI Taxonomy" id="35708"/>
    <lineage>
        <taxon>Eukaryota</taxon>
        <taxon>Viridiplantae</taxon>
        <taxon>Streptophyta</taxon>
        <taxon>Embryophyta</taxon>
        <taxon>Tracheophyta</taxon>
        <taxon>Spermatophyta</taxon>
        <taxon>Magnoliopsida</taxon>
        <taxon>Liliopsida</taxon>
        <taxon>Poales</taxon>
        <taxon>Poaceae</taxon>
        <taxon>PACMAD clade</taxon>
        <taxon>Arundinoideae</taxon>
        <taxon>Arundineae</taxon>
        <taxon>Arundo</taxon>
    </lineage>
</organism>
<feature type="region of interest" description="Disordered" evidence="1">
    <location>
        <begin position="1"/>
        <end position="35"/>
    </location>
</feature>
<evidence type="ECO:0000313" key="2">
    <source>
        <dbReference type="EMBL" id="JAD36864.1"/>
    </source>
</evidence>
<feature type="compositionally biased region" description="Low complexity" evidence="1">
    <location>
        <begin position="7"/>
        <end position="28"/>
    </location>
</feature>
<dbReference type="AlphaFoldDB" id="A0A0A8ZBR4"/>
<sequence length="35" mass="3771">MAMAPPSLSISWSSKASNSSSRISPSDSTRSHPHW</sequence>
<reference evidence="2" key="1">
    <citation type="submission" date="2014-09" db="EMBL/GenBank/DDBJ databases">
        <authorList>
            <person name="Magalhaes I.L.F."/>
            <person name="Oliveira U."/>
            <person name="Santos F.R."/>
            <person name="Vidigal T.H.D.A."/>
            <person name="Brescovit A.D."/>
            <person name="Santos A.J."/>
        </authorList>
    </citation>
    <scope>NUCLEOTIDE SEQUENCE</scope>
    <source>
        <tissue evidence="2">Shoot tissue taken approximately 20 cm above the soil surface</tissue>
    </source>
</reference>
<accession>A0A0A8ZBR4</accession>
<dbReference type="EMBL" id="GBRH01261031">
    <property type="protein sequence ID" value="JAD36864.1"/>
    <property type="molecule type" value="Transcribed_RNA"/>
</dbReference>